<keyword evidence="8" id="KW-0902">Two-component regulatory system</keyword>
<feature type="transmembrane region" description="Helical" evidence="10">
    <location>
        <begin position="136"/>
        <end position="156"/>
    </location>
</feature>
<dbReference type="EC" id="2.7.13.3" evidence="2"/>
<evidence type="ECO:0000256" key="3">
    <source>
        <dbReference type="ARBA" id="ARBA00022553"/>
    </source>
</evidence>
<keyword evidence="6" id="KW-0418">Kinase</keyword>
<feature type="domain" description="Histidine kinase/HSP90-like ATPase" evidence="11">
    <location>
        <begin position="373"/>
        <end position="470"/>
    </location>
</feature>
<dbReference type="PANTHER" id="PTHR24421:SF10">
    <property type="entry name" value="NITRATE_NITRITE SENSOR PROTEIN NARQ"/>
    <property type="match status" value="1"/>
</dbReference>
<evidence type="ECO:0000256" key="4">
    <source>
        <dbReference type="ARBA" id="ARBA00022679"/>
    </source>
</evidence>
<dbReference type="EMBL" id="BAABHS010000018">
    <property type="protein sequence ID" value="GAA4977206.1"/>
    <property type="molecule type" value="Genomic_DNA"/>
</dbReference>
<sequence>MRPSVIRADETALRRENPPGHSLYRGPVTPADHAPHPDAAAPAAAVPPPTPRASRTQRLRDQAVVWLDDLRQRDVTLWRKPAPQDVILVVILGALAIGGLFLDDLGSDMRRQPDAFGVVLAILCVLPLLWRSGHSLRVLLAVTVPFLVLAGAHYGAAGASLGQLVAMYSAAVSRPRLPAAFALFFAEATTMAWLAMGDRDIGFVDVLANLAALFAVWAFARSVGFRRAYTAELEARADRLMATREADTRAALAEERGRIARELHDVVAHHVSVMTVQASAAQRTIARDPDRAREAMSAVEQTGRAALVEMRRLVGILRNTDDAEGAEARRLNEGHNAPQPGLDGVEVLVQQVREAGVQVELSIEGVPAELPPGIDLAAYRIVQEALTNTLKHAGPAGARVLLRYRADEFLVRVADDGRGAAANLGASEGGRTGHGLLGMRERVALYGGRLYAGPRAGGGFEVLARIPLPPADRPRPAAERTPRADRAHTPGAATVQNQTRHTPHPVRQGADAASEPRPPAGPDPARDPVPDARTGADPGGTGRHDDRTDRLEQNPA</sequence>
<feature type="transmembrane region" description="Helical" evidence="10">
    <location>
        <begin position="114"/>
        <end position="130"/>
    </location>
</feature>
<evidence type="ECO:0000313" key="13">
    <source>
        <dbReference type="Proteomes" id="UP001500466"/>
    </source>
</evidence>
<comment type="caution">
    <text evidence="12">The sequence shown here is derived from an EMBL/GenBank/DDBJ whole genome shotgun (WGS) entry which is preliminary data.</text>
</comment>
<keyword evidence="13" id="KW-1185">Reference proteome</keyword>
<comment type="catalytic activity">
    <reaction evidence="1">
        <text>ATP + protein L-histidine = ADP + protein N-phospho-L-histidine.</text>
        <dbReference type="EC" id="2.7.13.3"/>
    </reaction>
</comment>
<feature type="compositionally biased region" description="Low complexity" evidence="9">
    <location>
        <begin position="27"/>
        <end position="44"/>
    </location>
</feature>
<keyword evidence="10" id="KW-0812">Transmembrane</keyword>
<dbReference type="Pfam" id="PF02518">
    <property type="entry name" value="HATPase_c"/>
    <property type="match status" value="1"/>
</dbReference>
<keyword evidence="10" id="KW-1133">Transmembrane helix</keyword>
<dbReference type="InterPro" id="IPR011712">
    <property type="entry name" value="Sig_transdc_His_kin_sub3_dim/P"/>
</dbReference>
<evidence type="ECO:0000256" key="8">
    <source>
        <dbReference type="ARBA" id="ARBA00023012"/>
    </source>
</evidence>
<dbReference type="Pfam" id="PF07730">
    <property type="entry name" value="HisKA_3"/>
    <property type="match status" value="1"/>
</dbReference>
<keyword evidence="10" id="KW-0472">Membrane</keyword>
<evidence type="ECO:0000256" key="1">
    <source>
        <dbReference type="ARBA" id="ARBA00000085"/>
    </source>
</evidence>
<keyword evidence="3" id="KW-0597">Phosphoprotein</keyword>
<dbReference type="InterPro" id="IPR003594">
    <property type="entry name" value="HATPase_dom"/>
</dbReference>
<evidence type="ECO:0000256" key="5">
    <source>
        <dbReference type="ARBA" id="ARBA00022741"/>
    </source>
</evidence>
<evidence type="ECO:0000256" key="7">
    <source>
        <dbReference type="ARBA" id="ARBA00022840"/>
    </source>
</evidence>
<evidence type="ECO:0000256" key="10">
    <source>
        <dbReference type="SAM" id="Phobius"/>
    </source>
</evidence>
<proteinExistence type="predicted"/>
<keyword evidence="5" id="KW-0547">Nucleotide-binding</keyword>
<dbReference type="PANTHER" id="PTHR24421">
    <property type="entry name" value="NITRATE/NITRITE SENSOR PROTEIN NARX-RELATED"/>
    <property type="match status" value="1"/>
</dbReference>
<evidence type="ECO:0000256" key="6">
    <source>
        <dbReference type="ARBA" id="ARBA00022777"/>
    </source>
</evidence>
<dbReference type="Gene3D" id="3.30.565.10">
    <property type="entry name" value="Histidine kinase-like ATPase, C-terminal domain"/>
    <property type="match status" value="1"/>
</dbReference>
<organism evidence="12 13">
    <name type="scientific">Yinghuangia aomiensis</name>
    <dbReference type="NCBI Taxonomy" id="676205"/>
    <lineage>
        <taxon>Bacteria</taxon>
        <taxon>Bacillati</taxon>
        <taxon>Actinomycetota</taxon>
        <taxon>Actinomycetes</taxon>
        <taxon>Kitasatosporales</taxon>
        <taxon>Streptomycetaceae</taxon>
        <taxon>Yinghuangia</taxon>
    </lineage>
</organism>
<reference evidence="13" key="1">
    <citation type="journal article" date="2019" name="Int. J. Syst. Evol. Microbiol.">
        <title>The Global Catalogue of Microorganisms (GCM) 10K type strain sequencing project: providing services to taxonomists for standard genome sequencing and annotation.</title>
        <authorList>
            <consortium name="The Broad Institute Genomics Platform"/>
            <consortium name="The Broad Institute Genome Sequencing Center for Infectious Disease"/>
            <person name="Wu L."/>
            <person name="Ma J."/>
        </authorList>
    </citation>
    <scope>NUCLEOTIDE SEQUENCE [LARGE SCALE GENOMIC DNA]</scope>
    <source>
        <strain evidence="13">JCM 17986</strain>
    </source>
</reference>
<feature type="compositionally biased region" description="Basic and acidic residues" evidence="9">
    <location>
        <begin position="542"/>
        <end position="556"/>
    </location>
</feature>
<dbReference type="Proteomes" id="UP001500466">
    <property type="component" value="Unassembled WGS sequence"/>
</dbReference>
<feature type="transmembrane region" description="Helical" evidence="10">
    <location>
        <begin position="201"/>
        <end position="220"/>
    </location>
</feature>
<feature type="region of interest" description="Disordered" evidence="9">
    <location>
        <begin position="1"/>
        <end position="57"/>
    </location>
</feature>
<feature type="transmembrane region" description="Helical" evidence="10">
    <location>
        <begin position="86"/>
        <end position="102"/>
    </location>
</feature>
<evidence type="ECO:0000256" key="9">
    <source>
        <dbReference type="SAM" id="MobiDB-lite"/>
    </source>
</evidence>
<dbReference type="SMART" id="SM00387">
    <property type="entry name" value="HATPase_c"/>
    <property type="match status" value="1"/>
</dbReference>
<keyword evidence="7" id="KW-0067">ATP-binding</keyword>
<protein>
    <recommendedName>
        <fullName evidence="2">histidine kinase</fullName>
        <ecNumber evidence="2">2.7.13.3</ecNumber>
    </recommendedName>
</protein>
<name>A0ABP9HSX4_9ACTN</name>
<feature type="compositionally biased region" description="Basic and acidic residues" evidence="9">
    <location>
        <begin position="472"/>
        <end position="488"/>
    </location>
</feature>
<evidence type="ECO:0000313" key="12">
    <source>
        <dbReference type="EMBL" id="GAA4977206.1"/>
    </source>
</evidence>
<gene>
    <name evidence="12" type="ORF">GCM10023205_50790</name>
</gene>
<feature type="region of interest" description="Disordered" evidence="9">
    <location>
        <begin position="467"/>
        <end position="556"/>
    </location>
</feature>
<dbReference type="CDD" id="cd16917">
    <property type="entry name" value="HATPase_UhpB-NarQ-NarX-like"/>
    <property type="match status" value="1"/>
</dbReference>
<dbReference type="InterPro" id="IPR050482">
    <property type="entry name" value="Sensor_HK_TwoCompSys"/>
</dbReference>
<feature type="transmembrane region" description="Helical" evidence="10">
    <location>
        <begin position="177"/>
        <end position="195"/>
    </location>
</feature>
<accession>A0ABP9HSX4</accession>
<feature type="compositionally biased region" description="Basic and acidic residues" evidence="9">
    <location>
        <begin position="7"/>
        <end position="18"/>
    </location>
</feature>
<dbReference type="Gene3D" id="1.20.5.1930">
    <property type="match status" value="1"/>
</dbReference>
<dbReference type="InterPro" id="IPR036890">
    <property type="entry name" value="HATPase_C_sf"/>
</dbReference>
<evidence type="ECO:0000256" key="2">
    <source>
        <dbReference type="ARBA" id="ARBA00012438"/>
    </source>
</evidence>
<keyword evidence="4" id="KW-0808">Transferase</keyword>
<evidence type="ECO:0000259" key="11">
    <source>
        <dbReference type="SMART" id="SM00387"/>
    </source>
</evidence>
<dbReference type="SUPFAM" id="SSF55874">
    <property type="entry name" value="ATPase domain of HSP90 chaperone/DNA topoisomerase II/histidine kinase"/>
    <property type="match status" value="1"/>
</dbReference>